<keyword evidence="2" id="KW-1185">Reference proteome</keyword>
<accession>A0A812Q214</accession>
<dbReference type="EMBL" id="CAJNDS010002155">
    <property type="protein sequence ID" value="CAE7354524.1"/>
    <property type="molecule type" value="Genomic_DNA"/>
</dbReference>
<gene>
    <name evidence="1" type="ORF">SNAT2548_LOCUS18801</name>
</gene>
<dbReference type="Proteomes" id="UP000604046">
    <property type="component" value="Unassembled WGS sequence"/>
</dbReference>
<organism evidence="1 2">
    <name type="scientific">Symbiodinium natans</name>
    <dbReference type="NCBI Taxonomy" id="878477"/>
    <lineage>
        <taxon>Eukaryota</taxon>
        <taxon>Sar</taxon>
        <taxon>Alveolata</taxon>
        <taxon>Dinophyceae</taxon>
        <taxon>Suessiales</taxon>
        <taxon>Symbiodiniaceae</taxon>
        <taxon>Symbiodinium</taxon>
    </lineage>
</organism>
<dbReference type="AlphaFoldDB" id="A0A812Q214"/>
<name>A0A812Q214_9DINO</name>
<evidence type="ECO:0000313" key="1">
    <source>
        <dbReference type="EMBL" id="CAE7354524.1"/>
    </source>
</evidence>
<protein>
    <submittedName>
        <fullName evidence="1">Uncharacterized protein</fullName>
    </submittedName>
</protein>
<reference evidence="1" key="1">
    <citation type="submission" date="2021-02" db="EMBL/GenBank/DDBJ databases">
        <authorList>
            <person name="Dougan E. K."/>
            <person name="Rhodes N."/>
            <person name="Thang M."/>
            <person name="Chan C."/>
        </authorList>
    </citation>
    <scope>NUCLEOTIDE SEQUENCE</scope>
</reference>
<sequence>MHWCTFMDAGAEEPDERKLPEPFCRQTCSSRLSSDFQGLQFDVAFDLFAMHKAALKGDMRTYEILANGRLRRLLKQGVQCGEPDAVLRAFWGAAHELLEVHKTKLCANPKFDNRAAWRSVLNSRSELTTRGKSKYTRGN</sequence>
<comment type="caution">
    <text evidence="1">The sequence shown here is derived from an EMBL/GenBank/DDBJ whole genome shotgun (WGS) entry which is preliminary data.</text>
</comment>
<evidence type="ECO:0000313" key="2">
    <source>
        <dbReference type="Proteomes" id="UP000604046"/>
    </source>
</evidence>
<proteinExistence type="predicted"/>